<dbReference type="PANTHER" id="PTHR46825">
    <property type="entry name" value="D-ALANYL-D-ALANINE-CARBOXYPEPTIDASE/ENDOPEPTIDASE AMPH"/>
    <property type="match status" value="1"/>
</dbReference>
<accession>A0ABT8RMF2</accession>
<reference evidence="2" key="1">
    <citation type="journal article" date="2014" name="Int. J. Syst. Evol. Microbiol.">
        <title>Complete genome of a new Firmicutes species belonging to the dominant human colonic microbiota ('Ruminococcus bicirculans') reveals two chromosomes and a selective capacity to utilize plant glucans.</title>
        <authorList>
            <consortium name="NISC Comparative Sequencing Program"/>
            <person name="Wegmann U."/>
            <person name="Louis P."/>
            <person name="Goesmann A."/>
            <person name="Henrissat B."/>
            <person name="Duncan S.H."/>
            <person name="Flint H.J."/>
        </authorList>
    </citation>
    <scope>NUCLEOTIDE SEQUENCE</scope>
    <source>
        <strain evidence="2">CECT 8869</strain>
    </source>
</reference>
<dbReference type="Gene3D" id="3.40.710.10">
    <property type="entry name" value="DD-peptidase/beta-lactamase superfamily"/>
    <property type="match status" value="1"/>
</dbReference>
<dbReference type="EC" id="3.1.1.103" evidence="2"/>
<gene>
    <name evidence="2" type="ORF">Q2T41_05145</name>
</gene>
<dbReference type="PANTHER" id="PTHR46825:SF9">
    <property type="entry name" value="BETA-LACTAMASE-RELATED DOMAIN-CONTAINING PROTEIN"/>
    <property type="match status" value="1"/>
</dbReference>
<feature type="domain" description="Beta-lactamase-related" evidence="1">
    <location>
        <begin position="40"/>
        <end position="366"/>
    </location>
</feature>
<keyword evidence="2" id="KW-0378">Hydrolase</keyword>
<dbReference type="GO" id="GO:0016787">
    <property type="term" value="F:hydrolase activity"/>
    <property type="evidence" value="ECO:0007669"/>
    <property type="project" value="UniProtKB-KW"/>
</dbReference>
<sequence length="378" mass="42090">MNPIISYIKNVFAAKRVLGEDRNLTGMVKADYLLQRLILEKKVPGISISVIKEGKTVFEKGYGYADLESKRLIDPKTSIFRIASVSKPIAATALAHMVQEGKLSLDESFYTYVPDYPKKKWDFTIRQLAGHTAGIRAYKGKEYGLNQPLTIPKGLEIFKLDPLVYEPGTDYLYNSFDWVMIAAAMQRASGIPFEEYVQKKVLNPLGMLNTYTPIGHPERGQNETGNNVNSIAKLKHQDLVTTFYTKDRAGFRKAIPVDNFYKLAGGGYLSTTTDIAKFGQAFLDKKVMVDEGLLSQFLTAQSVQGNSTFYGLGWQVSEDVRGRTFFGHVGNGVGGYANFFVYPGQQLVFSILINCTDPKIQQELDAVIACFFENAPSA</sequence>
<dbReference type="RefSeq" id="WP_304435196.1">
    <property type="nucleotide sequence ID" value="NZ_JAUKUC010000001.1"/>
</dbReference>
<dbReference type="InterPro" id="IPR001466">
    <property type="entry name" value="Beta-lactam-related"/>
</dbReference>
<evidence type="ECO:0000259" key="1">
    <source>
        <dbReference type="Pfam" id="PF00144"/>
    </source>
</evidence>
<evidence type="ECO:0000313" key="3">
    <source>
        <dbReference type="Proteomes" id="UP001168579"/>
    </source>
</evidence>
<dbReference type="Pfam" id="PF00144">
    <property type="entry name" value="Beta-lactamase"/>
    <property type="match status" value="1"/>
</dbReference>
<name>A0ABT8RMF2_9FLAO</name>
<reference evidence="2" key="2">
    <citation type="submission" date="2023-06" db="EMBL/GenBank/DDBJ databases">
        <authorList>
            <person name="Lucena T."/>
            <person name="Sun Q."/>
        </authorList>
    </citation>
    <scope>NUCLEOTIDE SEQUENCE</scope>
    <source>
        <strain evidence="2">CECT 8869</strain>
    </source>
</reference>
<dbReference type="EMBL" id="JAUKUC010000001">
    <property type="protein sequence ID" value="MDO1512049.1"/>
    <property type="molecule type" value="Genomic_DNA"/>
</dbReference>
<comment type="caution">
    <text evidence="2">The sequence shown here is derived from an EMBL/GenBank/DDBJ whole genome shotgun (WGS) entry which is preliminary data.</text>
</comment>
<evidence type="ECO:0000313" key="2">
    <source>
        <dbReference type="EMBL" id="MDO1512049.1"/>
    </source>
</evidence>
<keyword evidence="3" id="KW-1185">Reference proteome</keyword>
<dbReference type="SUPFAM" id="SSF56601">
    <property type="entry name" value="beta-lactamase/transpeptidase-like"/>
    <property type="match status" value="1"/>
</dbReference>
<proteinExistence type="predicted"/>
<organism evidence="2 3">
    <name type="scientific">Maribacter confluentis</name>
    <dbReference type="NCBI Taxonomy" id="1656093"/>
    <lineage>
        <taxon>Bacteria</taxon>
        <taxon>Pseudomonadati</taxon>
        <taxon>Bacteroidota</taxon>
        <taxon>Flavobacteriia</taxon>
        <taxon>Flavobacteriales</taxon>
        <taxon>Flavobacteriaceae</taxon>
        <taxon>Maribacter</taxon>
    </lineage>
</organism>
<dbReference type="InterPro" id="IPR050491">
    <property type="entry name" value="AmpC-like"/>
</dbReference>
<dbReference type="InterPro" id="IPR012338">
    <property type="entry name" value="Beta-lactam/transpept-like"/>
</dbReference>
<dbReference type="Proteomes" id="UP001168579">
    <property type="component" value="Unassembled WGS sequence"/>
</dbReference>
<protein>
    <submittedName>
        <fullName evidence="2">Serine hydrolase domain-containing protein</fullName>
        <ecNumber evidence="2">3.1.1.103</ecNumber>
    </submittedName>
</protein>